<evidence type="ECO:0000256" key="5">
    <source>
        <dbReference type="SAM" id="Phobius"/>
    </source>
</evidence>
<dbReference type="AlphaFoldDB" id="A0A8H7D5U2"/>
<name>A0A8H7D5U2_9AGAR</name>
<feature type="transmembrane region" description="Helical" evidence="5">
    <location>
        <begin position="494"/>
        <end position="511"/>
    </location>
</feature>
<dbReference type="PANTHER" id="PTHR23501">
    <property type="entry name" value="MAJOR FACILITATOR SUPERFAMILY"/>
    <property type="match status" value="1"/>
</dbReference>
<keyword evidence="3 5" id="KW-1133">Transmembrane helix</keyword>
<dbReference type="SUPFAM" id="SSF103473">
    <property type="entry name" value="MFS general substrate transporter"/>
    <property type="match status" value="1"/>
</dbReference>
<sequence length="540" mass="59123">MTSSSSIAVPASTNADLPAKRVESSEERPPRDIRFWLIFFSLCVCGFVAALELARLNVDGAPHYSTALMPLSGGLAQVLKEDMLWSLLLFGAGSALCGAAKNMNVLIAGRTIQGLGGGGIISLTQIVVADLVSLRERGCIQWSDIHIVVYWLRNRTRRWRRACRCWPVEMAVLWVLFLHFAWATSLSLIDLNIPICGAAALLVVLFLRLRTPAGTLREKLGRIDYTFLGGSANILVPLILGLTGLCVFVAFEIRFAKHAMVPLDVLSTRTGLSGYAQNFFTSLIMITLIYYLQVYFQACYNVSSIGAGVDGLGLAFISAPMGLVAGILIQKTNSYRIPIWVGWFCMIIGVGLLSTLDADTPRGKPIGYSIISGCGIGILFVASYFPVLAPLHVSKNAQALAFFVFLRNFSLVRSKILPSGLECLLIWKKKIQVWGITIGGTILQNELHKRLPAEFIAQFPGGTEIAYSIIPVIRTLEEPLRGQVRDAFAQSLKVVWWATTGIAGLGFLLSLPMKHHQLHTAVDREWGLEISDGSEPEKEV</sequence>
<reference evidence="6" key="1">
    <citation type="submission" date="2020-05" db="EMBL/GenBank/DDBJ databases">
        <title>Mycena genomes resolve the evolution of fungal bioluminescence.</title>
        <authorList>
            <person name="Tsai I.J."/>
        </authorList>
    </citation>
    <scope>NUCLEOTIDE SEQUENCE</scope>
    <source>
        <strain evidence="6">CCC161011</strain>
    </source>
</reference>
<comment type="subcellular location">
    <subcellularLocation>
        <location evidence="1">Membrane</location>
        <topology evidence="1">Multi-pass membrane protein</topology>
    </subcellularLocation>
</comment>
<feature type="transmembrane region" description="Helical" evidence="5">
    <location>
        <begin position="165"/>
        <end position="185"/>
    </location>
</feature>
<gene>
    <name evidence="6" type="ORF">MVEN_00599300</name>
</gene>
<accession>A0A8H7D5U2</accession>
<dbReference type="EMBL" id="JACAZI010000004">
    <property type="protein sequence ID" value="KAF7362515.1"/>
    <property type="molecule type" value="Genomic_DNA"/>
</dbReference>
<feature type="transmembrane region" description="Helical" evidence="5">
    <location>
        <begin position="83"/>
        <end position="100"/>
    </location>
</feature>
<evidence type="ECO:0000256" key="3">
    <source>
        <dbReference type="ARBA" id="ARBA00022989"/>
    </source>
</evidence>
<feature type="transmembrane region" description="Helical" evidence="5">
    <location>
        <begin position="308"/>
        <end position="329"/>
    </location>
</feature>
<keyword evidence="7" id="KW-1185">Reference proteome</keyword>
<dbReference type="Proteomes" id="UP000620124">
    <property type="component" value="Unassembled WGS sequence"/>
</dbReference>
<proteinExistence type="predicted"/>
<feature type="transmembrane region" description="Helical" evidence="5">
    <location>
        <begin position="35"/>
        <end position="54"/>
    </location>
</feature>
<evidence type="ECO:0000256" key="4">
    <source>
        <dbReference type="ARBA" id="ARBA00023136"/>
    </source>
</evidence>
<organism evidence="6 7">
    <name type="scientific">Mycena venus</name>
    <dbReference type="NCBI Taxonomy" id="2733690"/>
    <lineage>
        <taxon>Eukaryota</taxon>
        <taxon>Fungi</taxon>
        <taxon>Dikarya</taxon>
        <taxon>Basidiomycota</taxon>
        <taxon>Agaricomycotina</taxon>
        <taxon>Agaricomycetes</taxon>
        <taxon>Agaricomycetidae</taxon>
        <taxon>Agaricales</taxon>
        <taxon>Marasmiineae</taxon>
        <taxon>Mycenaceae</taxon>
        <taxon>Mycena</taxon>
    </lineage>
</organism>
<feature type="transmembrane region" description="Helical" evidence="5">
    <location>
        <begin position="366"/>
        <end position="385"/>
    </location>
</feature>
<evidence type="ECO:0000313" key="6">
    <source>
        <dbReference type="EMBL" id="KAF7362515.1"/>
    </source>
</evidence>
<keyword evidence="4 5" id="KW-0472">Membrane</keyword>
<feature type="transmembrane region" description="Helical" evidence="5">
    <location>
        <begin position="230"/>
        <end position="255"/>
    </location>
</feature>
<evidence type="ECO:0000256" key="2">
    <source>
        <dbReference type="ARBA" id="ARBA00022692"/>
    </source>
</evidence>
<dbReference type="Gene3D" id="1.20.1720.10">
    <property type="entry name" value="Multidrug resistance protein D"/>
    <property type="match status" value="1"/>
</dbReference>
<keyword evidence="2 5" id="KW-0812">Transmembrane</keyword>
<feature type="transmembrane region" description="Helical" evidence="5">
    <location>
        <begin position="191"/>
        <end position="209"/>
    </location>
</feature>
<evidence type="ECO:0000256" key="1">
    <source>
        <dbReference type="ARBA" id="ARBA00004141"/>
    </source>
</evidence>
<evidence type="ECO:0000313" key="7">
    <source>
        <dbReference type="Proteomes" id="UP000620124"/>
    </source>
</evidence>
<dbReference type="GO" id="GO:0005886">
    <property type="term" value="C:plasma membrane"/>
    <property type="evidence" value="ECO:0007669"/>
    <property type="project" value="TreeGrafter"/>
</dbReference>
<dbReference type="PANTHER" id="PTHR23501:SF102">
    <property type="entry name" value="DRUG TRANSPORTER, PUTATIVE (AFU_ORTHOLOGUE AFUA_3G08530)-RELATED"/>
    <property type="match status" value="1"/>
</dbReference>
<comment type="caution">
    <text evidence="6">The sequence shown here is derived from an EMBL/GenBank/DDBJ whole genome shotgun (WGS) entry which is preliminary data.</text>
</comment>
<dbReference type="GO" id="GO:0022857">
    <property type="term" value="F:transmembrane transporter activity"/>
    <property type="evidence" value="ECO:0007669"/>
    <property type="project" value="TreeGrafter"/>
</dbReference>
<protein>
    <submittedName>
        <fullName evidence="6">Iron permease</fullName>
    </submittedName>
</protein>
<feature type="transmembrane region" description="Helical" evidence="5">
    <location>
        <begin position="275"/>
        <end position="296"/>
    </location>
</feature>
<dbReference type="InterPro" id="IPR036259">
    <property type="entry name" value="MFS_trans_sf"/>
</dbReference>
<feature type="transmembrane region" description="Helical" evidence="5">
    <location>
        <begin position="335"/>
        <end position="354"/>
    </location>
</feature>
<dbReference type="OrthoDB" id="3437016at2759"/>